<dbReference type="EMBL" id="CP051682">
    <property type="protein sequence ID" value="QJD97136.1"/>
    <property type="molecule type" value="Genomic_DNA"/>
</dbReference>
<proteinExistence type="predicted"/>
<evidence type="ECO:0000256" key="2">
    <source>
        <dbReference type="PROSITE-ProRule" id="PRU00335"/>
    </source>
</evidence>
<dbReference type="PROSITE" id="PS50977">
    <property type="entry name" value="HTH_TETR_2"/>
    <property type="match status" value="1"/>
</dbReference>
<dbReference type="InterPro" id="IPR001647">
    <property type="entry name" value="HTH_TetR"/>
</dbReference>
<protein>
    <submittedName>
        <fullName evidence="4">TetR/AcrR family transcriptional regulator</fullName>
    </submittedName>
</protein>
<feature type="DNA-binding region" description="H-T-H motif" evidence="2">
    <location>
        <begin position="23"/>
        <end position="42"/>
    </location>
</feature>
<reference evidence="4 5" key="1">
    <citation type="submission" date="2020-04" db="EMBL/GenBank/DDBJ databases">
        <title>Genome sequencing of novel species.</title>
        <authorList>
            <person name="Heo J."/>
            <person name="Kim S.-J."/>
            <person name="Kim J.-S."/>
            <person name="Hong S.-B."/>
            <person name="Kwon S.-W."/>
        </authorList>
    </citation>
    <scope>NUCLEOTIDE SEQUENCE [LARGE SCALE GENOMIC DNA]</scope>
    <source>
        <strain evidence="4 5">F39-2</strain>
    </source>
</reference>
<dbReference type="SUPFAM" id="SSF46689">
    <property type="entry name" value="Homeodomain-like"/>
    <property type="match status" value="1"/>
</dbReference>
<gene>
    <name evidence="4" type="ORF">HH214_15290</name>
</gene>
<evidence type="ECO:0000259" key="3">
    <source>
        <dbReference type="PROSITE" id="PS50977"/>
    </source>
</evidence>
<dbReference type="Proteomes" id="UP000503278">
    <property type="component" value="Chromosome"/>
</dbReference>
<evidence type="ECO:0000313" key="4">
    <source>
        <dbReference type="EMBL" id="QJD97136.1"/>
    </source>
</evidence>
<dbReference type="KEGG" id="mrob:HH214_15290"/>
<keyword evidence="5" id="KW-1185">Reference proteome</keyword>
<keyword evidence="1 2" id="KW-0238">DNA-binding</keyword>
<dbReference type="AlphaFoldDB" id="A0A7L5E9T5"/>
<dbReference type="RefSeq" id="WP_169609042.1">
    <property type="nucleotide sequence ID" value="NZ_CP051682.1"/>
</dbReference>
<dbReference type="Pfam" id="PF00440">
    <property type="entry name" value="TetR_N"/>
    <property type="match status" value="1"/>
</dbReference>
<feature type="domain" description="HTH tetR-type" evidence="3">
    <location>
        <begin position="2"/>
        <end position="60"/>
    </location>
</feature>
<evidence type="ECO:0000256" key="1">
    <source>
        <dbReference type="ARBA" id="ARBA00023125"/>
    </source>
</evidence>
<accession>A0A7L5E9T5</accession>
<organism evidence="4 5">
    <name type="scientific">Mucilaginibacter robiniae</name>
    <dbReference type="NCBI Taxonomy" id="2728022"/>
    <lineage>
        <taxon>Bacteria</taxon>
        <taxon>Pseudomonadati</taxon>
        <taxon>Bacteroidota</taxon>
        <taxon>Sphingobacteriia</taxon>
        <taxon>Sphingobacteriales</taxon>
        <taxon>Sphingobacteriaceae</taxon>
        <taxon>Mucilaginibacter</taxon>
    </lineage>
</organism>
<dbReference type="InterPro" id="IPR009057">
    <property type="entry name" value="Homeodomain-like_sf"/>
</dbReference>
<dbReference type="GO" id="GO:0003677">
    <property type="term" value="F:DNA binding"/>
    <property type="evidence" value="ECO:0007669"/>
    <property type="project" value="UniProtKB-UniRule"/>
</dbReference>
<name>A0A7L5E9T5_9SPHI</name>
<sequence length="186" mass="21056">MEATEQKIVDTAIRIFNEDISANLETVAENAGVTRRTLHRYFKDRLQLMNACRSEMQAQCKIKIMAAYASSSDPLKQLEAVLYAGIDCGSKYVFLDKLYQREGIQQPAPDESSETLNEIKAKWFNVVALLQKRDLITNQLTPAWIYALFSSMVTTTINALQSGDIARNDIKKFAWFSFSKSIGVKE</sequence>
<dbReference type="Gene3D" id="1.10.357.10">
    <property type="entry name" value="Tetracycline Repressor, domain 2"/>
    <property type="match status" value="1"/>
</dbReference>
<evidence type="ECO:0000313" key="5">
    <source>
        <dbReference type="Proteomes" id="UP000503278"/>
    </source>
</evidence>